<keyword evidence="2" id="KW-1185">Reference proteome</keyword>
<dbReference type="Proteomes" id="UP000292372">
    <property type="component" value="Unassembled WGS sequence"/>
</dbReference>
<dbReference type="PANTHER" id="PTHR47199">
    <property type="entry name" value="PHOTOSYSTEM II STABILITY/ASSEMBLY FACTOR HCF136, CHLOROPLASTIC"/>
    <property type="match status" value="1"/>
</dbReference>
<dbReference type="SUPFAM" id="SSF110296">
    <property type="entry name" value="Oligoxyloglucan reducing end-specific cellobiohydrolase"/>
    <property type="match status" value="1"/>
</dbReference>
<evidence type="ECO:0000313" key="1">
    <source>
        <dbReference type="EMBL" id="TBN15422.1"/>
    </source>
</evidence>
<gene>
    <name evidence="1" type="ORF">EYD46_09795</name>
</gene>
<dbReference type="InterPro" id="IPR015943">
    <property type="entry name" value="WD40/YVTN_repeat-like_dom_sf"/>
</dbReference>
<evidence type="ECO:0000313" key="2">
    <source>
        <dbReference type="Proteomes" id="UP000292372"/>
    </source>
</evidence>
<sequence length="348" mass="38844">MRYFIVVLVLLVFVSCKKQEKRRDRISKVNIENIVEDSLLNVRALEVYGESFGCFATSAGEVGILNEHEGITDYEFLVQHKYDTIIPNFRAISATSEGGFVLGIESPALLFGVGIFDNQVVYKETHPKAFYDSMEFWNDQEGIAIGDAVDGCLSIIITRDRGEHWTKLSCDDIPKALENEGAFAASDTNIAIVGSHTWIATTAGRVYYSPNKAKTWKVYDTPIIKDKDTEGIYSITFYDELNGFAIGGDYTNPDDNSDNKIRTEDGGKTWELVAQHKNPGYRSCVQYVPNSNGMELVAVGFKGIDFSNDAGNTWQHLSDEGFYTVRFLNDSMAYAAGKGKISKLIFRK</sequence>
<reference evidence="1 2" key="1">
    <citation type="journal article" date="2015" name="Int. J. Syst. Evol. Microbiol.">
        <title>Hyunsoonleella pacifica sp. nov., isolated from seawater of South Pacific Gyre.</title>
        <authorList>
            <person name="Gao X."/>
            <person name="Zhang Z."/>
            <person name="Dai X."/>
            <person name="Zhang X.H."/>
        </authorList>
    </citation>
    <scope>NUCLEOTIDE SEQUENCE [LARGE SCALE GENOMIC DNA]</scope>
    <source>
        <strain evidence="1 2">SW033</strain>
    </source>
</reference>
<dbReference type="Gene3D" id="2.130.10.10">
    <property type="entry name" value="YVTN repeat-like/Quinoprotein amine dehydrogenase"/>
    <property type="match status" value="1"/>
</dbReference>
<dbReference type="AlphaFoldDB" id="A0A4Q9FLY8"/>
<proteinExistence type="predicted"/>
<accession>A0A4Q9FLY8</accession>
<dbReference type="PROSITE" id="PS51257">
    <property type="entry name" value="PROKAR_LIPOPROTEIN"/>
    <property type="match status" value="1"/>
</dbReference>
<dbReference type="PANTHER" id="PTHR47199:SF2">
    <property type="entry name" value="PHOTOSYSTEM II STABILITY_ASSEMBLY FACTOR HCF136, CHLOROPLASTIC"/>
    <property type="match status" value="1"/>
</dbReference>
<dbReference type="RefSeq" id="WP_130936907.1">
    <property type="nucleotide sequence ID" value="NZ_BMEE01000004.1"/>
</dbReference>
<name>A0A4Q9FLY8_9FLAO</name>
<dbReference type="EMBL" id="SIRS01000004">
    <property type="protein sequence ID" value="TBN15422.1"/>
    <property type="molecule type" value="Genomic_DNA"/>
</dbReference>
<organism evidence="1 2">
    <name type="scientific">Hyunsoonleella pacifica</name>
    <dbReference type="NCBI Taxonomy" id="1080224"/>
    <lineage>
        <taxon>Bacteria</taxon>
        <taxon>Pseudomonadati</taxon>
        <taxon>Bacteroidota</taxon>
        <taxon>Flavobacteriia</taxon>
        <taxon>Flavobacteriales</taxon>
        <taxon>Flavobacteriaceae</taxon>
    </lineage>
</organism>
<dbReference type="OrthoDB" id="9813892at2"/>
<protein>
    <submittedName>
        <fullName evidence="1">Oxidoreductase</fullName>
    </submittedName>
</protein>
<comment type="caution">
    <text evidence="1">The sequence shown here is derived from an EMBL/GenBank/DDBJ whole genome shotgun (WGS) entry which is preliminary data.</text>
</comment>